<keyword evidence="4 9" id="KW-0285">Flavoprotein</keyword>
<proteinExistence type="inferred from homology"/>
<evidence type="ECO:0000259" key="10">
    <source>
        <dbReference type="PROSITE" id="PS50255"/>
    </source>
</evidence>
<dbReference type="SUPFAM" id="SSF55856">
    <property type="entry name" value="Cytochrome b5-like heme/steroid binding domain"/>
    <property type="match status" value="1"/>
</dbReference>
<evidence type="ECO:0000256" key="5">
    <source>
        <dbReference type="ARBA" id="ARBA00022723"/>
    </source>
</evidence>
<feature type="binding site" evidence="9">
    <location>
        <position position="174"/>
    </location>
    <ligand>
        <name>FAD</name>
        <dbReference type="ChEBI" id="CHEBI:57692"/>
    </ligand>
</feature>
<dbReference type="SUPFAM" id="SSF52343">
    <property type="entry name" value="Ferredoxin reductase-like, C-terminal NADP-linked domain"/>
    <property type="match status" value="1"/>
</dbReference>
<comment type="similarity">
    <text evidence="2">Belongs to the flavoprotein pyridine nucleotide cytochrome reductase family.</text>
</comment>
<dbReference type="InterPro" id="IPR017938">
    <property type="entry name" value="Riboflavin_synthase-like_b-brl"/>
</dbReference>
<evidence type="ECO:0000256" key="3">
    <source>
        <dbReference type="ARBA" id="ARBA00022617"/>
    </source>
</evidence>
<dbReference type="Gene3D" id="3.10.120.10">
    <property type="entry name" value="Cytochrome b5-like heme/steroid binding domain"/>
    <property type="match status" value="1"/>
</dbReference>
<dbReference type="InterPro" id="IPR036400">
    <property type="entry name" value="Cyt_B5-like_heme/steroid_sf"/>
</dbReference>
<evidence type="ECO:0000256" key="9">
    <source>
        <dbReference type="PIRSR" id="PIRSR601834-1"/>
    </source>
</evidence>
<keyword evidence="7" id="KW-0560">Oxidoreductase</keyword>
<dbReference type="PRINTS" id="PR00363">
    <property type="entry name" value="CYTOCHROMEB5"/>
</dbReference>
<dbReference type="PRINTS" id="PR00406">
    <property type="entry name" value="CYTB5RDTASE"/>
</dbReference>
<dbReference type="Gene3D" id="3.40.50.80">
    <property type="entry name" value="Nucleotide-binding domain of ferredoxin-NADP reductase (FNR) module"/>
    <property type="match status" value="1"/>
</dbReference>
<evidence type="ECO:0000256" key="7">
    <source>
        <dbReference type="ARBA" id="ARBA00023002"/>
    </source>
</evidence>
<reference evidence="12" key="1">
    <citation type="submission" date="2021-06" db="EMBL/GenBank/DDBJ databases">
        <authorList>
            <person name="Kallberg Y."/>
            <person name="Tangrot J."/>
            <person name="Rosling A."/>
        </authorList>
    </citation>
    <scope>NUCLEOTIDE SEQUENCE</scope>
    <source>
        <strain evidence="12">CL551</strain>
    </source>
</reference>
<keyword evidence="3" id="KW-0349">Heme</keyword>
<dbReference type="FunFam" id="3.10.120.10:FF:000007">
    <property type="entry name" value="Sulfite oxidase, mitochondrial"/>
    <property type="match status" value="1"/>
</dbReference>
<evidence type="ECO:0000313" key="12">
    <source>
        <dbReference type="EMBL" id="CAG8571977.1"/>
    </source>
</evidence>
<dbReference type="InterPro" id="IPR001433">
    <property type="entry name" value="OxRdtase_FAD/NAD-bd"/>
</dbReference>
<evidence type="ECO:0000259" key="11">
    <source>
        <dbReference type="PROSITE" id="PS51384"/>
    </source>
</evidence>
<dbReference type="GO" id="GO:0046872">
    <property type="term" value="F:metal ion binding"/>
    <property type="evidence" value="ECO:0007669"/>
    <property type="project" value="UniProtKB-KW"/>
</dbReference>
<dbReference type="SMART" id="SM01117">
    <property type="entry name" value="Cyt-b5"/>
    <property type="match status" value="1"/>
</dbReference>
<dbReference type="Pfam" id="PF00175">
    <property type="entry name" value="NAD_binding_1"/>
    <property type="match status" value="1"/>
</dbReference>
<dbReference type="OrthoDB" id="432685at2759"/>
<dbReference type="CDD" id="cd06183">
    <property type="entry name" value="cyt_b5_reduct_like"/>
    <property type="match status" value="1"/>
</dbReference>
<organism evidence="12 13">
    <name type="scientific">Acaulospora morrowiae</name>
    <dbReference type="NCBI Taxonomy" id="94023"/>
    <lineage>
        <taxon>Eukaryota</taxon>
        <taxon>Fungi</taxon>
        <taxon>Fungi incertae sedis</taxon>
        <taxon>Mucoromycota</taxon>
        <taxon>Glomeromycotina</taxon>
        <taxon>Glomeromycetes</taxon>
        <taxon>Diversisporales</taxon>
        <taxon>Acaulosporaceae</taxon>
        <taxon>Acaulospora</taxon>
    </lineage>
</organism>
<dbReference type="PANTHER" id="PTHR19370">
    <property type="entry name" value="NADH-CYTOCHROME B5 REDUCTASE"/>
    <property type="match status" value="1"/>
</dbReference>
<name>A0A9N9BMW6_9GLOM</name>
<dbReference type="GO" id="GO:0071949">
    <property type="term" value="F:FAD binding"/>
    <property type="evidence" value="ECO:0007669"/>
    <property type="project" value="TreeGrafter"/>
</dbReference>
<accession>A0A9N9BMW6</accession>
<dbReference type="EMBL" id="CAJVPV010004361">
    <property type="protein sequence ID" value="CAG8571977.1"/>
    <property type="molecule type" value="Genomic_DNA"/>
</dbReference>
<feature type="domain" description="Cytochrome b5 heme-binding" evidence="10">
    <location>
        <begin position="42"/>
        <end position="117"/>
    </location>
</feature>
<dbReference type="PROSITE" id="PS51384">
    <property type="entry name" value="FAD_FR"/>
    <property type="match status" value="1"/>
</dbReference>
<feature type="domain" description="FAD-binding FR-type" evidence="11">
    <location>
        <begin position="26"/>
        <end position="235"/>
    </location>
</feature>
<dbReference type="PROSITE" id="PS50255">
    <property type="entry name" value="CYTOCHROME_B5_2"/>
    <property type="match status" value="1"/>
</dbReference>
<evidence type="ECO:0000256" key="8">
    <source>
        <dbReference type="ARBA" id="ARBA00023004"/>
    </source>
</evidence>
<feature type="binding site" evidence="9">
    <location>
        <position position="192"/>
    </location>
    <ligand>
        <name>FAD</name>
        <dbReference type="ChEBI" id="CHEBI:57692"/>
    </ligand>
</feature>
<protein>
    <submittedName>
        <fullName evidence="12">15966_t:CDS:1</fullName>
    </submittedName>
</protein>
<keyword evidence="6 9" id="KW-0274">FAD</keyword>
<comment type="caution">
    <text evidence="12">The sequence shown here is derived from an EMBL/GenBank/DDBJ whole genome shotgun (WGS) entry which is preliminary data.</text>
</comment>
<dbReference type="AlphaFoldDB" id="A0A9N9BMW6"/>
<dbReference type="SUPFAM" id="SSF63380">
    <property type="entry name" value="Riboflavin synthase domain-like"/>
    <property type="match status" value="1"/>
</dbReference>
<feature type="binding site" evidence="9">
    <location>
        <position position="197"/>
    </location>
    <ligand>
        <name>FAD</name>
        <dbReference type="ChEBI" id="CHEBI:57692"/>
    </ligand>
</feature>
<dbReference type="Pfam" id="PF00173">
    <property type="entry name" value="Cyt-b5"/>
    <property type="match status" value="1"/>
</dbReference>
<feature type="binding site" evidence="9">
    <location>
        <position position="194"/>
    </location>
    <ligand>
        <name>FAD</name>
        <dbReference type="ChEBI" id="CHEBI:57692"/>
    </ligand>
</feature>
<keyword evidence="13" id="KW-1185">Reference proteome</keyword>
<keyword evidence="8" id="KW-0408">Iron</keyword>
<comment type="cofactor">
    <cofactor evidence="1 9">
        <name>FAD</name>
        <dbReference type="ChEBI" id="CHEBI:57692"/>
    </cofactor>
</comment>
<evidence type="ECO:0000313" key="13">
    <source>
        <dbReference type="Proteomes" id="UP000789342"/>
    </source>
</evidence>
<dbReference type="InterPro" id="IPR017927">
    <property type="entry name" value="FAD-bd_FR_type"/>
</dbReference>
<dbReference type="Gene3D" id="2.40.30.10">
    <property type="entry name" value="Translation factors"/>
    <property type="match status" value="2"/>
</dbReference>
<dbReference type="Proteomes" id="UP000789342">
    <property type="component" value="Unassembled WGS sequence"/>
</dbReference>
<evidence type="ECO:0000256" key="6">
    <source>
        <dbReference type="ARBA" id="ARBA00022827"/>
    </source>
</evidence>
<sequence length="352" mass="39729">MARRSGTKLEGNNPGGWMVKSSMNSTANAPVKILTNESNTGKPKYTIEQVAKHENANDAWIVIKKKVYDCTKLLKEHPGGVDSILINAGTDCTDEFNSIHSPKAYAMLDDYYIGDAAIPVSKTSPITEPHVDTLIALNPKTWLRCPLIQKRIISHDTRIFRFSLKTQDQKLVIRAYTPITTSYDPPGYFDLLVKVYFRNVHPNFPDGGLMTQHLESLNINDFIEVKGPIGSFGPVYQIIKSVLHDKNDSTELSLIYANRTEKDILLRKELNELARSEEKRFRVYYTVSEIVGNQWTYGIGHVTEMMIRKQLPAPGEDSKTIVLMCGPPSILELACIPNLKRIGFKESEYFAF</sequence>
<dbReference type="PANTHER" id="PTHR19370:SF185">
    <property type="entry name" value="NADH-CYTOCHROME B5 REDUCTASE"/>
    <property type="match status" value="1"/>
</dbReference>
<feature type="binding site" evidence="9">
    <location>
        <position position="176"/>
    </location>
    <ligand>
        <name>FAD</name>
        <dbReference type="ChEBI" id="CHEBI:57692"/>
    </ligand>
</feature>
<evidence type="ECO:0000256" key="1">
    <source>
        <dbReference type="ARBA" id="ARBA00001974"/>
    </source>
</evidence>
<dbReference type="InterPro" id="IPR001199">
    <property type="entry name" value="Cyt_B5-like_heme/steroid-bd"/>
</dbReference>
<evidence type="ECO:0000256" key="2">
    <source>
        <dbReference type="ARBA" id="ARBA00006105"/>
    </source>
</evidence>
<dbReference type="GO" id="GO:0016491">
    <property type="term" value="F:oxidoreductase activity"/>
    <property type="evidence" value="ECO:0007669"/>
    <property type="project" value="UniProtKB-KW"/>
</dbReference>
<feature type="binding site" evidence="9">
    <location>
        <position position="210"/>
    </location>
    <ligand>
        <name>FAD</name>
        <dbReference type="ChEBI" id="CHEBI:57692"/>
    </ligand>
</feature>
<keyword evidence="5" id="KW-0479">Metal-binding</keyword>
<evidence type="ECO:0000256" key="4">
    <source>
        <dbReference type="ARBA" id="ARBA00022630"/>
    </source>
</evidence>
<dbReference type="InterPro" id="IPR001834">
    <property type="entry name" value="CBR-like"/>
</dbReference>
<gene>
    <name evidence="12" type="ORF">AMORRO_LOCUS6515</name>
</gene>
<dbReference type="InterPro" id="IPR039261">
    <property type="entry name" value="FNR_nucleotide-bd"/>
</dbReference>